<gene>
    <name evidence="1" type="ORF">PAPOLLO_LOCUS17007</name>
</gene>
<comment type="caution">
    <text evidence="1">The sequence shown here is derived from an EMBL/GenBank/DDBJ whole genome shotgun (WGS) entry which is preliminary data.</text>
</comment>
<protein>
    <submittedName>
        <fullName evidence="1">(apollo) hypothetical protein</fullName>
    </submittedName>
</protein>
<evidence type="ECO:0000313" key="2">
    <source>
        <dbReference type="Proteomes" id="UP000691718"/>
    </source>
</evidence>
<reference evidence="1" key="1">
    <citation type="submission" date="2021-04" db="EMBL/GenBank/DDBJ databases">
        <authorList>
            <person name="Tunstrom K."/>
        </authorList>
    </citation>
    <scope>NUCLEOTIDE SEQUENCE</scope>
</reference>
<proteinExistence type="predicted"/>
<keyword evidence="2" id="KW-1185">Reference proteome</keyword>
<dbReference type="Proteomes" id="UP000691718">
    <property type="component" value="Unassembled WGS sequence"/>
</dbReference>
<accession>A0A8S3XEX2</accession>
<dbReference type="EMBL" id="CAJQZP010001129">
    <property type="protein sequence ID" value="CAG5019182.1"/>
    <property type="molecule type" value="Genomic_DNA"/>
</dbReference>
<organism evidence="1 2">
    <name type="scientific">Parnassius apollo</name>
    <name type="common">Apollo butterfly</name>
    <name type="synonym">Papilio apollo</name>
    <dbReference type="NCBI Taxonomy" id="110799"/>
    <lineage>
        <taxon>Eukaryota</taxon>
        <taxon>Metazoa</taxon>
        <taxon>Ecdysozoa</taxon>
        <taxon>Arthropoda</taxon>
        <taxon>Hexapoda</taxon>
        <taxon>Insecta</taxon>
        <taxon>Pterygota</taxon>
        <taxon>Neoptera</taxon>
        <taxon>Endopterygota</taxon>
        <taxon>Lepidoptera</taxon>
        <taxon>Glossata</taxon>
        <taxon>Ditrysia</taxon>
        <taxon>Papilionoidea</taxon>
        <taxon>Papilionidae</taxon>
        <taxon>Parnassiinae</taxon>
        <taxon>Parnassini</taxon>
        <taxon>Parnassius</taxon>
        <taxon>Parnassius</taxon>
    </lineage>
</organism>
<sequence length="123" mass="13186">MYEFIILKLRVGAKINIAGRRRAIGSDSECNASRRRRARLCEATATRAAGASTSSAGVCGSHYRSMNSGVGVDITTWLVLLQAAAQRDAARLYDCTAVQQVHERCCGCRQYNVVCAAAGGGRM</sequence>
<dbReference type="AlphaFoldDB" id="A0A8S3XEX2"/>
<name>A0A8S3XEX2_PARAO</name>
<evidence type="ECO:0000313" key="1">
    <source>
        <dbReference type="EMBL" id="CAG5019182.1"/>
    </source>
</evidence>